<organism evidence="1 2">
    <name type="scientific">Mesoplasma lactucae ATCC 49193</name>
    <dbReference type="NCBI Taxonomy" id="81460"/>
    <lineage>
        <taxon>Bacteria</taxon>
        <taxon>Bacillati</taxon>
        <taxon>Mycoplasmatota</taxon>
        <taxon>Mollicutes</taxon>
        <taxon>Entomoplasmatales</taxon>
        <taxon>Entomoplasmataceae</taxon>
        <taxon>Mesoplasma</taxon>
    </lineage>
</organism>
<name>A0A291IRA5_9MOLU</name>
<gene>
    <name evidence="1" type="ORF">CP520_00825</name>
</gene>
<dbReference type="PROSITE" id="PS51257">
    <property type="entry name" value="PROKAR_LIPOPROTEIN"/>
    <property type="match status" value="1"/>
</dbReference>
<dbReference type="InterPro" id="IPR054816">
    <property type="entry name" value="Lipoprotein_mollicutes-type_CS"/>
</dbReference>
<reference evidence="1 2" key="1">
    <citation type="submission" date="2017-09" db="EMBL/GenBank/DDBJ databases">
        <title>SPAdes assembly of the Mesoplasma lactucae genome.</title>
        <authorList>
            <person name="Knight T.F."/>
            <person name="Rubinstein R."/>
            <person name="Citino T."/>
        </authorList>
    </citation>
    <scope>NUCLEOTIDE SEQUENCE [LARGE SCALE GENOMIC DNA]</scope>
    <source>
        <strain evidence="1 2">831-C4</strain>
    </source>
</reference>
<proteinExistence type="predicted"/>
<dbReference type="KEGG" id="mlac:CP520_00825"/>
<dbReference type="RefSeq" id="WP_096862591.1">
    <property type="nucleotide sequence ID" value="NZ_CP023668.1"/>
</dbReference>
<dbReference type="EMBL" id="CP023668">
    <property type="protein sequence ID" value="ATG97303.1"/>
    <property type="molecule type" value="Genomic_DNA"/>
</dbReference>
<keyword evidence="2" id="KW-1185">Reference proteome</keyword>
<dbReference type="AlphaFoldDB" id="A0A291IRA5"/>
<dbReference type="Proteomes" id="UP000232227">
    <property type="component" value="Chromosome"/>
</dbReference>
<accession>A0A291IRA5</accession>
<sequence length="257" mass="27286">MKKLLSILGAVGLTATASSSVVACSSDKATVKVDGNIIENDAKTMKFTISQGDASKLGIIKLTDSTYSMNKDDGMDLNNLISTSKQALLSTVTCDPSTGVVNGLMRAAVNIPNNSQVKFKLANKQVLGIDLKADLVANTFYSPDLKDIIIDNSNGDTVVNAQYKLSKPKDKEGVYEPSTIAFDSKSIAANTLIGVVVLSEETAFKSDNGVNISYDQSTHVVIIAPSNTTKKADLQKAFTMNSADPLSWKLVVSIQIA</sequence>
<protein>
    <submittedName>
        <fullName evidence="1">Uncharacterized protein</fullName>
    </submittedName>
</protein>
<evidence type="ECO:0000313" key="1">
    <source>
        <dbReference type="EMBL" id="ATG97303.1"/>
    </source>
</evidence>
<dbReference type="NCBIfam" id="NF038029">
    <property type="entry name" value="LP_plasma"/>
    <property type="match status" value="1"/>
</dbReference>
<evidence type="ECO:0000313" key="2">
    <source>
        <dbReference type="Proteomes" id="UP000232227"/>
    </source>
</evidence>